<dbReference type="AlphaFoldDB" id="A0A502CWW2"/>
<dbReference type="InterPro" id="IPR007263">
    <property type="entry name" value="DCC1-like"/>
</dbReference>
<evidence type="ECO:0000313" key="1">
    <source>
        <dbReference type="EMBL" id="TPG18085.1"/>
    </source>
</evidence>
<dbReference type="RefSeq" id="WP_140737987.1">
    <property type="nucleotide sequence ID" value="NZ_RCZM01000002.1"/>
</dbReference>
<evidence type="ECO:0000313" key="2">
    <source>
        <dbReference type="Proteomes" id="UP000317722"/>
    </source>
</evidence>
<dbReference type="GO" id="GO:0015035">
    <property type="term" value="F:protein-disulfide reductase activity"/>
    <property type="evidence" value="ECO:0007669"/>
    <property type="project" value="InterPro"/>
</dbReference>
<comment type="caution">
    <text evidence="1">The sequence shown here is derived from an EMBL/GenBank/DDBJ whole genome shotgun (WGS) entry which is preliminary data.</text>
</comment>
<proteinExistence type="predicted"/>
<name>A0A502CWW2_9MICO</name>
<sequence length="146" mass="15922">MDQLTGNERGLLIFDGDCGFCTTSARFATRWVDRRRRYDVEPWQQVDLERFDLTEADCIEAAQFVRRDGTVVAAHLAIAEGLKHGAPLWRPLGHLVTLPGISWLAGRVYTWVADHRYALPGGTPACAPTHLSDSGVAGDSGSVSVG</sequence>
<protein>
    <submittedName>
        <fullName evidence="1">DUF393 domain-containing protein</fullName>
    </submittedName>
</protein>
<dbReference type="Proteomes" id="UP000317722">
    <property type="component" value="Unassembled WGS sequence"/>
</dbReference>
<accession>A0A502CWW2</accession>
<keyword evidence="2" id="KW-1185">Reference proteome</keyword>
<dbReference type="EMBL" id="RCZM01000002">
    <property type="protein sequence ID" value="TPG18085.1"/>
    <property type="molecule type" value="Genomic_DNA"/>
</dbReference>
<dbReference type="OrthoDB" id="9813713at2"/>
<gene>
    <name evidence="1" type="ORF">EAH86_06675</name>
</gene>
<reference evidence="1 2" key="1">
    <citation type="journal article" date="2019" name="Environ. Microbiol.">
        <title>Species interactions and distinct microbial communities in high Arctic permafrost affected cryosols are associated with the CH4 and CO2 gas fluxes.</title>
        <authorList>
            <person name="Altshuler I."/>
            <person name="Hamel J."/>
            <person name="Turney S."/>
            <person name="Magnuson E."/>
            <person name="Levesque R."/>
            <person name="Greer C."/>
            <person name="Whyte L.G."/>
        </authorList>
    </citation>
    <scope>NUCLEOTIDE SEQUENCE [LARGE SCALE GENOMIC DNA]</scope>
    <source>
        <strain evidence="1 2">S9.3A</strain>
    </source>
</reference>
<dbReference type="Pfam" id="PF04134">
    <property type="entry name" value="DCC1-like"/>
    <property type="match status" value="1"/>
</dbReference>
<organism evidence="1 2">
    <name type="scientific">Pedococcus bigeumensis</name>
    <dbReference type="NCBI Taxonomy" id="433644"/>
    <lineage>
        <taxon>Bacteria</taxon>
        <taxon>Bacillati</taxon>
        <taxon>Actinomycetota</taxon>
        <taxon>Actinomycetes</taxon>
        <taxon>Micrococcales</taxon>
        <taxon>Intrasporangiaceae</taxon>
        <taxon>Pedococcus</taxon>
    </lineage>
</organism>